<keyword evidence="5" id="KW-0238">DNA-binding</keyword>
<dbReference type="InterPro" id="IPR013196">
    <property type="entry name" value="HTH_11"/>
</dbReference>
<comment type="function">
    <text evidence="5">Acts both as a biotin--[acetyl-CoA-carboxylase] ligase and a repressor.</text>
</comment>
<evidence type="ECO:0000256" key="4">
    <source>
        <dbReference type="ARBA" id="ARBA00023267"/>
    </source>
</evidence>
<keyword evidence="1 5" id="KW-0436">Ligase</keyword>
<name>A0A1S6J0A8_9FIRM</name>
<proteinExistence type="inferred from homology"/>
<keyword evidence="2 5" id="KW-0547">Nucleotide-binding</keyword>
<keyword evidence="5" id="KW-0804">Transcription</keyword>
<sequence length="322" mass="35746">MSTKQKIIDLLQTEEGYLSGEYICQQLQVSRTAVWKVIEGLRKDGYEIEARPRLGYRLLSSPDLLDPAVWMTNLQVKCIGRNSHYQRVLGSTNSVAKELARQGTPEGTVVITEEQTQGRGRLGRQWQCPPQAGLCFSVVLYPPVNPMEVAQFTLLAAVAVANALGRVLGVAARVKWPNDVYLGGLKVCGILAEMTAEADRVKYLVLGIGININQTQADFSNMSATSLQIQLGRPVSRVKVLRGVLEELDDLYLQWQQGGFAPLKEMWKQSALWLGEPVLVSGLQRTWEGIMEDIDDSGALILRLPEGDRKTFYSGEVSLRLK</sequence>
<dbReference type="EMBL" id="CP019698">
    <property type="protein sequence ID" value="AQS60461.1"/>
    <property type="molecule type" value="Genomic_DNA"/>
</dbReference>
<comment type="catalytic activity">
    <reaction evidence="5">
        <text>biotin + L-lysyl-[protein] + ATP = N(6)-biotinyl-L-lysyl-[protein] + AMP + diphosphate + H(+)</text>
        <dbReference type="Rhea" id="RHEA:11756"/>
        <dbReference type="Rhea" id="RHEA-COMP:9752"/>
        <dbReference type="Rhea" id="RHEA-COMP:10505"/>
        <dbReference type="ChEBI" id="CHEBI:15378"/>
        <dbReference type="ChEBI" id="CHEBI:29969"/>
        <dbReference type="ChEBI" id="CHEBI:30616"/>
        <dbReference type="ChEBI" id="CHEBI:33019"/>
        <dbReference type="ChEBI" id="CHEBI:57586"/>
        <dbReference type="ChEBI" id="CHEBI:83144"/>
        <dbReference type="ChEBI" id="CHEBI:456215"/>
        <dbReference type="EC" id="6.3.4.15"/>
    </reaction>
</comment>
<keyword evidence="5" id="KW-0805">Transcription regulation</keyword>
<dbReference type="GO" id="GO:0005737">
    <property type="term" value="C:cytoplasm"/>
    <property type="evidence" value="ECO:0007669"/>
    <property type="project" value="TreeGrafter"/>
</dbReference>
<dbReference type="CDD" id="cd16442">
    <property type="entry name" value="BPL"/>
    <property type="match status" value="1"/>
</dbReference>
<dbReference type="GO" id="GO:0009249">
    <property type="term" value="P:protein lipoylation"/>
    <property type="evidence" value="ECO:0007669"/>
    <property type="project" value="UniProtKB-ARBA"/>
</dbReference>
<dbReference type="InterPro" id="IPR036388">
    <property type="entry name" value="WH-like_DNA-bd_sf"/>
</dbReference>
<dbReference type="Gene3D" id="3.30.930.10">
    <property type="entry name" value="Bira Bifunctional Protein, Domain 2"/>
    <property type="match status" value="1"/>
</dbReference>
<dbReference type="SUPFAM" id="SSF55681">
    <property type="entry name" value="Class II aaRS and biotin synthetases"/>
    <property type="match status" value="1"/>
</dbReference>
<feature type="binding site" evidence="5">
    <location>
        <begin position="119"/>
        <end position="121"/>
    </location>
    <ligand>
        <name>biotin</name>
        <dbReference type="ChEBI" id="CHEBI:57586"/>
    </ligand>
</feature>
<evidence type="ECO:0000256" key="2">
    <source>
        <dbReference type="ARBA" id="ARBA00022741"/>
    </source>
</evidence>
<dbReference type="Gene3D" id="2.30.30.100">
    <property type="match status" value="1"/>
</dbReference>
<dbReference type="InterPro" id="IPR008988">
    <property type="entry name" value="Transcriptional_repressor_C"/>
</dbReference>
<keyword evidence="4 5" id="KW-0092">Biotin</keyword>
<dbReference type="GO" id="GO:0016740">
    <property type="term" value="F:transferase activity"/>
    <property type="evidence" value="ECO:0007669"/>
    <property type="project" value="UniProtKB-ARBA"/>
</dbReference>
<accession>A0A1S6J0A8</accession>
<dbReference type="Pfam" id="PF08279">
    <property type="entry name" value="HTH_11"/>
    <property type="match status" value="1"/>
</dbReference>
<dbReference type="PROSITE" id="PS51733">
    <property type="entry name" value="BPL_LPL_CATALYTIC"/>
    <property type="match status" value="1"/>
</dbReference>
<feature type="binding site" evidence="5">
    <location>
        <position position="115"/>
    </location>
    <ligand>
        <name>biotin</name>
        <dbReference type="ChEBI" id="CHEBI:57586"/>
    </ligand>
</feature>
<dbReference type="GO" id="GO:0003677">
    <property type="term" value="F:DNA binding"/>
    <property type="evidence" value="ECO:0007669"/>
    <property type="project" value="UniProtKB-UniRule"/>
</dbReference>
<dbReference type="InterPro" id="IPR036390">
    <property type="entry name" value="WH_DNA-bd_sf"/>
</dbReference>
<dbReference type="InterPro" id="IPR045864">
    <property type="entry name" value="aa-tRNA-synth_II/BPL/LPL"/>
</dbReference>
<feature type="DNA-binding region" description="H-T-H motif" evidence="5">
    <location>
        <begin position="20"/>
        <end position="39"/>
    </location>
</feature>
<dbReference type="Pfam" id="PF02237">
    <property type="entry name" value="BPL_C"/>
    <property type="match status" value="1"/>
</dbReference>
<evidence type="ECO:0000256" key="3">
    <source>
        <dbReference type="ARBA" id="ARBA00022840"/>
    </source>
</evidence>
<comment type="similarity">
    <text evidence="5">Belongs to the biotin--protein ligase family.</text>
</comment>
<feature type="binding site" evidence="5">
    <location>
        <position position="186"/>
    </location>
    <ligand>
        <name>biotin</name>
        <dbReference type="ChEBI" id="CHEBI:57586"/>
    </ligand>
</feature>
<dbReference type="PANTHER" id="PTHR12835:SF5">
    <property type="entry name" value="BIOTIN--PROTEIN LIGASE"/>
    <property type="match status" value="1"/>
</dbReference>
<dbReference type="SUPFAM" id="SSF50037">
    <property type="entry name" value="C-terminal domain of transcriptional repressors"/>
    <property type="match status" value="1"/>
</dbReference>
<protein>
    <recommendedName>
        <fullName evidence="5">Bifunctional ligase/repressor BirA</fullName>
    </recommendedName>
    <alternativeName>
        <fullName evidence="5">Biotin--[acetyl-CoA-carboxylase] ligase</fullName>
        <ecNumber evidence="5">6.3.4.15</ecNumber>
    </alternativeName>
    <alternativeName>
        <fullName evidence="5">Biotin--protein ligase</fullName>
    </alternativeName>
    <alternativeName>
        <fullName evidence="5">Biotin-[acetyl-CoA carboxylase] synthetase</fullName>
    </alternativeName>
</protein>
<dbReference type="NCBIfam" id="TIGR00121">
    <property type="entry name" value="birA_ligase"/>
    <property type="match status" value="1"/>
</dbReference>
<dbReference type="EC" id="6.3.4.15" evidence="5"/>
<dbReference type="KEGG" id="dfg:B0537_01650"/>
<dbReference type="STRING" id="1833852.B0537_01650"/>
<dbReference type="GO" id="GO:0005524">
    <property type="term" value="F:ATP binding"/>
    <property type="evidence" value="ECO:0007669"/>
    <property type="project" value="UniProtKB-UniRule"/>
</dbReference>
<gene>
    <name evidence="5" type="primary">birA</name>
    <name evidence="7" type="ORF">B0537_01650</name>
</gene>
<dbReference type="GO" id="GO:0006355">
    <property type="term" value="P:regulation of DNA-templated transcription"/>
    <property type="evidence" value="ECO:0007669"/>
    <property type="project" value="UniProtKB-UniRule"/>
</dbReference>
<dbReference type="Pfam" id="PF03099">
    <property type="entry name" value="BPL_LplA_LipB"/>
    <property type="match status" value="1"/>
</dbReference>
<dbReference type="InterPro" id="IPR003142">
    <property type="entry name" value="BPL_C"/>
</dbReference>
<organism evidence="7 8">
    <name type="scientific">Desulforamulus ferrireducens</name>
    <dbReference type="NCBI Taxonomy" id="1833852"/>
    <lineage>
        <taxon>Bacteria</taxon>
        <taxon>Bacillati</taxon>
        <taxon>Bacillota</taxon>
        <taxon>Clostridia</taxon>
        <taxon>Eubacteriales</taxon>
        <taxon>Peptococcaceae</taxon>
        <taxon>Desulforamulus</taxon>
    </lineage>
</organism>
<keyword evidence="5" id="KW-0678">Repressor</keyword>
<evidence type="ECO:0000256" key="5">
    <source>
        <dbReference type="HAMAP-Rule" id="MF_00978"/>
    </source>
</evidence>
<dbReference type="SUPFAM" id="SSF46785">
    <property type="entry name" value="Winged helix' DNA-binding domain"/>
    <property type="match status" value="1"/>
</dbReference>
<dbReference type="AlphaFoldDB" id="A0A1S6J0A8"/>
<dbReference type="Proteomes" id="UP000189464">
    <property type="component" value="Chromosome"/>
</dbReference>
<evidence type="ECO:0000313" key="7">
    <source>
        <dbReference type="EMBL" id="AQS60461.1"/>
    </source>
</evidence>
<evidence type="ECO:0000256" key="1">
    <source>
        <dbReference type="ARBA" id="ARBA00022598"/>
    </source>
</evidence>
<dbReference type="HAMAP" id="MF_00978">
    <property type="entry name" value="Bifunct_BirA"/>
    <property type="match status" value="1"/>
</dbReference>
<keyword evidence="3 5" id="KW-0067">ATP-binding</keyword>
<dbReference type="InterPro" id="IPR004143">
    <property type="entry name" value="BPL_LPL_catalytic"/>
</dbReference>
<evidence type="ECO:0000259" key="6">
    <source>
        <dbReference type="PROSITE" id="PS51733"/>
    </source>
</evidence>
<feature type="domain" description="BPL/LPL catalytic" evidence="6">
    <location>
        <begin position="82"/>
        <end position="256"/>
    </location>
</feature>
<reference evidence="7 8" key="1">
    <citation type="journal article" date="2016" name="Int. J. Syst. Evol. Microbiol.">
        <title>Desulfotomaculum ferrireducens sp. nov., a moderately thermophilic sulfate-reducing and dissimilatory Fe(III)-reducing bacterium isolated from compost.</title>
        <authorList>
            <person name="Yang G."/>
            <person name="Guo J."/>
            <person name="Zhuang L."/>
            <person name="Yuan Y."/>
            <person name="Zhou S."/>
        </authorList>
    </citation>
    <scope>NUCLEOTIDE SEQUENCE [LARGE SCALE GENOMIC DNA]</scope>
    <source>
        <strain evidence="7 8">GSS09</strain>
    </source>
</reference>
<dbReference type="Gene3D" id="1.10.10.10">
    <property type="entry name" value="Winged helix-like DNA-binding domain superfamily/Winged helix DNA-binding domain"/>
    <property type="match status" value="1"/>
</dbReference>
<evidence type="ECO:0000313" key="8">
    <source>
        <dbReference type="Proteomes" id="UP000189464"/>
    </source>
</evidence>
<dbReference type="GO" id="GO:0004077">
    <property type="term" value="F:biotin--[biotin carboxyl-carrier protein] ligase activity"/>
    <property type="evidence" value="ECO:0007669"/>
    <property type="project" value="UniProtKB-UniRule"/>
</dbReference>
<feature type="binding site" evidence="5">
    <location>
        <begin position="91"/>
        <end position="93"/>
    </location>
    <ligand>
        <name>biotin</name>
        <dbReference type="ChEBI" id="CHEBI:57586"/>
    </ligand>
</feature>
<dbReference type="InterPro" id="IPR004408">
    <property type="entry name" value="Biotin_CoA_COase_ligase"/>
</dbReference>
<dbReference type="PANTHER" id="PTHR12835">
    <property type="entry name" value="BIOTIN PROTEIN LIGASE"/>
    <property type="match status" value="1"/>
</dbReference>
<dbReference type="InterPro" id="IPR030855">
    <property type="entry name" value="Bifunct_BirA"/>
</dbReference>
<keyword evidence="8" id="KW-1185">Reference proteome</keyword>